<proteinExistence type="predicted"/>
<gene>
    <name evidence="1" type="ORF">PODLI_1B018812</name>
</gene>
<protein>
    <submittedName>
        <fullName evidence="1">Uncharacterized protein</fullName>
    </submittedName>
</protein>
<evidence type="ECO:0000313" key="1">
    <source>
        <dbReference type="EMBL" id="CAI5780158.1"/>
    </source>
</evidence>
<organism evidence="1 2">
    <name type="scientific">Podarcis lilfordi</name>
    <name type="common">Lilford's wall lizard</name>
    <dbReference type="NCBI Taxonomy" id="74358"/>
    <lineage>
        <taxon>Eukaryota</taxon>
        <taxon>Metazoa</taxon>
        <taxon>Chordata</taxon>
        <taxon>Craniata</taxon>
        <taxon>Vertebrata</taxon>
        <taxon>Euteleostomi</taxon>
        <taxon>Lepidosauria</taxon>
        <taxon>Squamata</taxon>
        <taxon>Bifurcata</taxon>
        <taxon>Unidentata</taxon>
        <taxon>Episquamata</taxon>
        <taxon>Laterata</taxon>
        <taxon>Lacertibaenia</taxon>
        <taxon>Lacertidae</taxon>
        <taxon>Podarcis</taxon>
    </lineage>
</organism>
<keyword evidence="2" id="KW-1185">Reference proteome</keyword>
<reference evidence="1" key="1">
    <citation type="submission" date="2022-12" db="EMBL/GenBank/DDBJ databases">
        <authorList>
            <person name="Alioto T."/>
            <person name="Alioto T."/>
            <person name="Gomez Garrido J."/>
        </authorList>
    </citation>
    <scope>NUCLEOTIDE SEQUENCE</scope>
</reference>
<dbReference type="Proteomes" id="UP001178461">
    <property type="component" value="Chromosome 7"/>
</dbReference>
<dbReference type="EMBL" id="OX395132">
    <property type="protein sequence ID" value="CAI5780158.1"/>
    <property type="molecule type" value="Genomic_DNA"/>
</dbReference>
<accession>A0AA35PCE2</accession>
<dbReference type="AlphaFoldDB" id="A0AA35PCE2"/>
<feature type="non-terminal residue" evidence="1">
    <location>
        <position position="50"/>
    </location>
</feature>
<evidence type="ECO:0000313" key="2">
    <source>
        <dbReference type="Proteomes" id="UP001178461"/>
    </source>
</evidence>
<feature type="non-terminal residue" evidence="1">
    <location>
        <position position="1"/>
    </location>
</feature>
<sequence>CKCTIFITYQIHSFNVGAAQLDNNNNNNNKPVDKYSDACTKRLSATDVFQ</sequence>
<name>A0AA35PCE2_9SAUR</name>